<accession>B2BXS7</accession>
<organism evidence="1">
    <name type="scientific">Boechera divaricarpa</name>
    <dbReference type="NCBI Taxonomy" id="115915"/>
    <lineage>
        <taxon>Eukaryota</taxon>
        <taxon>Viridiplantae</taxon>
        <taxon>Streptophyta</taxon>
        <taxon>Embryophyta</taxon>
        <taxon>Tracheophyta</taxon>
        <taxon>Spermatophyta</taxon>
        <taxon>Magnoliopsida</taxon>
        <taxon>eudicotyledons</taxon>
        <taxon>Gunneridae</taxon>
        <taxon>Pentapetalae</taxon>
        <taxon>rosids</taxon>
        <taxon>malvids</taxon>
        <taxon>Brassicales</taxon>
        <taxon>Brassicaceae</taxon>
        <taxon>Boechereae</taxon>
        <taxon>Boechera</taxon>
    </lineage>
</organism>
<name>B2BXS7_9BRAS</name>
<proteinExistence type="predicted"/>
<sequence>MKNIQNHFSRLLIGEPEGKTVLEVFSDGCDHGNKDEVFDALVNLLEQGSGSGCGTVVESGAAKSLVPNLNTKAAMKLKVITSFSLLIAKAAR</sequence>
<evidence type="ECO:0000313" key="1">
    <source>
        <dbReference type="EMBL" id="ABW81124.1"/>
    </source>
</evidence>
<dbReference type="AlphaFoldDB" id="B2BXS7"/>
<reference evidence="1" key="1">
    <citation type="submission" date="2007-09" db="EMBL/GenBank/DDBJ databases">
        <authorList>
            <person name="Schmid K.J."/>
            <person name="Navarro-Quezada A."/>
        </authorList>
    </citation>
    <scope>NUCLEOTIDE SEQUENCE</scope>
</reference>
<dbReference type="EMBL" id="EU162610">
    <property type="protein sequence ID" value="ABW81124.1"/>
    <property type="molecule type" value="Genomic_DNA"/>
</dbReference>
<protein>
    <submittedName>
        <fullName evidence="1">Put protein</fullName>
    </submittedName>
</protein>